<comment type="subcellular location">
    <subcellularLocation>
        <location evidence="10">Cell membrane</location>
        <topology evidence="10">Multi-pass membrane protein</topology>
    </subcellularLocation>
</comment>
<dbReference type="GO" id="GO:0016746">
    <property type="term" value="F:acyltransferase activity"/>
    <property type="evidence" value="ECO:0007669"/>
    <property type="project" value="UniProtKB-KW"/>
</dbReference>
<feature type="transmembrane region" description="Helical" evidence="10">
    <location>
        <begin position="64"/>
        <end position="86"/>
    </location>
</feature>
<keyword evidence="11" id="KW-0012">Acyltransferase</keyword>
<evidence type="ECO:0000313" key="11">
    <source>
        <dbReference type="EMBL" id="BDY12556.1"/>
    </source>
</evidence>
<evidence type="ECO:0000256" key="2">
    <source>
        <dbReference type="ARBA" id="ARBA00022516"/>
    </source>
</evidence>
<dbReference type="Proteomes" id="UP001321445">
    <property type="component" value="Chromosome"/>
</dbReference>
<organism evidence="11 12">
    <name type="scientific">Hydrogenimonas cancrithermarum</name>
    <dbReference type="NCBI Taxonomy" id="2993563"/>
    <lineage>
        <taxon>Bacteria</taxon>
        <taxon>Pseudomonadati</taxon>
        <taxon>Campylobacterota</taxon>
        <taxon>Epsilonproteobacteria</taxon>
        <taxon>Campylobacterales</taxon>
        <taxon>Hydrogenimonadaceae</taxon>
        <taxon>Hydrogenimonas</taxon>
    </lineage>
</organism>
<reference evidence="11 12" key="1">
    <citation type="submission" date="2023-03" db="EMBL/GenBank/DDBJ databases">
        <title>Description of Hydrogenimonas sp. ISO32.</title>
        <authorList>
            <person name="Mino S."/>
            <person name="Fukazawa S."/>
            <person name="Sawabe T."/>
        </authorList>
    </citation>
    <scope>NUCLEOTIDE SEQUENCE [LARGE SCALE GENOMIC DNA]</scope>
    <source>
        <strain evidence="11 12">ISO32</strain>
    </source>
</reference>
<evidence type="ECO:0000256" key="10">
    <source>
        <dbReference type="HAMAP-Rule" id="MF_01043"/>
    </source>
</evidence>
<feature type="transmembrane region" description="Helical" evidence="10">
    <location>
        <begin position="9"/>
        <end position="32"/>
    </location>
</feature>
<comment type="pathway">
    <text evidence="10">Lipid metabolism; phospholipid metabolism.</text>
</comment>
<proteinExistence type="inferred from homology"/>
<comment type="function">
    <text evidence="10">Catalyzes the transfer of an acyl group from acyl-phosphate (acyl-PO(4)) to glycerol-3-phosphate (G3P) to form lysophosphatidic acid (LPA). This enzyme utilizes acyl-phosphate as fatty acyl donor, but not acyl-CoA or acyl-ACP.</text>
</comment>
<dbReference type="EMBL" id="AP027370">
    <property type="protein sequence ID" value="BDY12556.1"/>
    <property type="molecule type" value="Genomic_DNA"/>
</dbReference>
<evidence type="ECO:0000313" key="12">
    <source>
        <dbReference type="Proteomes" id="UP001321445"/>
    </source>
</evidence>
<evidence type="ECO:0000256" key="1">
    <source>
        <dbReference type="ARBA" id="ARBA00022475"/>
    </source>
</evidence>
<dbReference type="RefSeq" id="WP_286337746.1">
    <property type="nucleotide sequence ID" value="NZ_AP027370.1"/>
</dbReference>
<feature type="transmembrane region" description="Helical" evidence="10">
    <location>
        <begin position="181"/>
        <end position="200"/>
    </location>
</feature>
<dbReference type="NCBIfam" id="TIGR00023">
    <property type="entry name" value="glycerol-3-phosphate 1-O-acyltransferase PlsY"/>
    <property type="match status" value="1"/>
</dbReference>
<evidence type="ECO:0000256" key="7">
    <source>
        <dbReference type="ARBA" id="ARBA00023136"/>
    </source>
</evidence>
<keyword evidence="3 10" id="KW-0808">Transferase</keyword>
<evidence type="ECO:0000256" key="6">
    <source>
        <dbReference type="ARBA" id="ARBA00023098"/>
    </source>
</evidence>
<evidence type="ECO:0000256" key="4">
    <source>
        <dbReference type="ARBA" id="ARBA00022692"/>
    </source>
</evidence>
<name>A0ABM8FJT0_9BACT</name>
<comment type="similarity">
    <text evidence="10">Belongs to the PlsY family.</text>
</comment>
<dbReference type="Pfam" id="PF02660">
    <property type="entry name" value="G3P_acyltransf"/>
    <property type="match status" value="1"/>
</dbReference>
<keyword evidence="8 10" id="KW-0594">Phospholipid biosynthesis</keyword>
<evidence type="ECO:0000256" key="8">
    <source>
        <dbReference type="ARBA" id="ARBA00023209"/>
    </source>
</evidence>
<dbReference type="InterPro" id="IPR003811">
    <property type="entry name" value="G3P_acylTferase_PlsY"/>
</dbReference>
<sequence>MEFLTNPNIIFYLAAYLVGGIPFGLILAKMFAGVDIKQSGSQSIGATNVLRVVKQKNPALAKKLAIATVLLDAFKGIAVLLVAKLAGMPDATLWAIAVLAVAGHCFSPYLMFEGGKGVATGVGVLAFMMPDVTAIALVVWFVLGKTLRISSLASLGALAAFIVASYILYPDVPNIHSHAPIWIIAIVVVYKHTPNIVRLLSGREKRVA</sequence>
<protein>
    <recommendedName>
        <fullName evidence="10">Glycerol-3-phosphate acyltransferase</fullName>
    </recommendedName>
    <alternativeName>
        <fullName evidence="10">Acyl-PO4 G3P acyltransferase</fullName>
    </alternativeName>
    <alternativeName>
        <fullName evidence="10">Acyl-phosphate--glycerol-3-phosphate acyltransferase</fullName>
    </alternativeName>
    <alternativeName>
        <fullName evidence="10">G3P acyltransferase</fullName>
        <shortName evidence="10">GPAT</shortName>
        <ecNumber evidence="10">2.3.1.275</ecNumber>
    </alternativeName>
    <alternativeName>
        <fullName evidence="10">Lysophosphatidic acid synthase</fullName>
        <shortName evidence="10">LPA synthase</shortName>
    </alternativeName>
</protein>
<feature type="transmembrane region" description="Helical" evidence="10">
    <location>
        <begin position="118"/>
        <end position="142"/>
    </location>
</feature>
<feature type="transmembrane region" description="Helical" evidence="10">
    <location>
        <begin position="93"/>
        <end position="112"/>
    </location>
</feature>
<keyword evidence="6 10" id="KW-0443">Lipid metabolism</keyword>
<gene>
    <name evidence="10 11" type="primary">plsY</name>
    <name evidence="11" type="ORF">HCR_08680</name>
</gene>
<evidence type="ECO:0000256" key="9">
    <source>
        <dbReference type="ARBA" id="ARBA00023264"/>
    </source>
</evidence>
<dbReference type="PANTHER" id="PTHR30309:SF0">
    <property type="entry name" value="GLYCEROL-3-PHOSPHATE ACYLTRANSFERASE-RELATED"/>
    <property type="match status" value="1"/>
</dbReference>
<keyword evidence="5 10" id="KW-1133">Transmembrane helix</keyword>
<keyword evidence="4 10" id="KW-0812">Transmembrane</keyword>
<comment type="subunit">
    <text evidence="10">Probably interacts with PlsX.</text>
</comment>
<keyword evidence="2 10" id="KW-0444">Lipid biosynthesis</keyword>
<keyword evidence="1 10" id="KW-1003">Cell membrane</keyword>
<evidence type="ECO:0000256" key="5">
    <source>
        <dbReference type="ARBA" id="ARBA00022989"/>
    </source>
</evidence>
<dbReference type="SMART" id="SM01207">
    <property type="entry name" value="G3P_acyltransf"/>
    <property type="match status" value="1"/>
</dbReference>
<keyword evidence="9 10" id="KW-1208">Phospholipid metabolism</keyword>
<feature type="transmembrane region" description="Helical" evidence="10">
    <location>
        <begin position="149"/>
        <end position="169"/>
    </location>
</feature>
<evidence type="ECO:0000256" key="3">
    <source>
        <dbReference type="ARBA" id="ARBA00022679"/>
    </source>
</evidence>
<accession>A0ABM8FJT0</accession>
<dbReference type="HAMAP" id="MF_01043">
    <property type="entry name" value="PlsY"/>
    <property type="match status" value="1"/>
</dbReference>
<keyword evidence="7 10" id="KW-0472">Membrane</keyword>
<keyword evidence="12" id="KW-1185">Reference proteome</keyword>
<dbReference type="EC" id="2.3.1.275" evidence="10"/>
<comment type="catalytic activity">
    <reaction evidence="10">
        <text>an acyl phosphate + sn-glycerol 3-phosphate = a 1-acyl-sn-glycero-3-phosphate + phosphate</text>
        <dbReference type="Rhea" id="RHEA:34075"/>
        <dbReference type="ChEBI" id="CHEBI:43474"/>
        <dbReference type="ChEBI" id="CHEBI:57597"/>
        <dbReference type="ChEBI" id="CHEBI:57970"/>
        <dbReference type="ChEBI" id="CHEBI:59918"/>
        <dbReference type="EC" id="2.3.1.275"/>
    </reaction>
</comment>
<dbReference type="PANTHER" id="PTHR30309">
    <property type="entry name" value="INNER MEMBRANE PROTEIN YGIH"/>
    <property type="match status" value="1"/>
</dbReference>